<feature type="region of interest" description="Disordered" evidence="1">
    <location>
        <begin position="15"/>
        <end position="103"/>
    </location>
</feature>
<gene>
    <name evidence="2" type="ORF">CEPIT_LOCUS23332</name>
</gene>
<reference evidence="2" key="1">
    <citation type="submission" date="2022-07" db="EMBL/GenBank/DDBJ databases">
        <authorList>
            <person name="Macas J."/>
            <person name="Novak P."/>
            <person name="Neumann P."/>
        </authorList>
    </citation>
    <scope>NUCLEOTIDE SEQUENCE</scope>
</reference>
<evidence type="ECO:0000256" key="1">
    <source>
        <dbReference type="SAM" id="MobiDB-lite"/>
    </source>
</evidence>
<feature type="compositionally biased region" description="Basic and acidic residues" evidence="1">
    <location>
        <begin position="27"/>
        <end position="61"/>
    </location>
</feature>
<dbReference type="AlphaFoldDB" id="A0AAV0EG82"/>
<name>A0AAV0EG82_9ASTE</name>
<sequence length="103" mass="11838">MYLTLAWKQCLKKSSHPIDPHCIYPKRANDLERKESKGKGKEGKKREKVKSGVGEKRYIARERKKGKVREKREKKGKDAQSSPETAGLGPTPEVERRRCCKSN</sequence>
<accession>A0AAV0EG82</accession>
<evidence type="ECO:0000313" key="3">
    <source>
        <dbReference type="Proteomes" id="UP001152523"/>
    </source>
</evidence>
<keyword evidence="3" id="KW-1185">Reference proteome</keyword>
<comment type="caution">
    <text evidence="2">The sequence shown here is derived from an EMBL/GenBank/DDBJ whole genome shotgun (WGS) entry which is preliminary data.</text>
</comment>
<proteinExistence type="predicted"/>
<dbReference type="Proteomes" id="UP001152523">
    <property type="component" value="Unassembled WGS sequence"/>
</dbReference>
<protein>
    <submittedName>
        <fullName evidence="2">Uncharacterized protein</fullName>
    </submittedName>
</protein>
<evidence type="ECO:0000313" key="2">
    <source>
        <dbReference type="EMBL" id="CAH9120952.1"/>
    </source>
</evidence>
<dbReference type="EMBL" id="CAMAPF010000918">
    <property type="protein sequence ID" value="CAH9120952.1"/>
    <property type="molecule type" value="Genomic_DNA"/>
</dbReference>
<organism evidence="2 3">
    <name type="scientific">Cuscuta epithymum</name>
    <dbReference type="NCBI Taxonomy" id="186058"/>
    <lineage>
        <taxon>Eukaryota</taxon>
        <taxon>Viridiplantae</taxon>
        <taxon>Streptophyta</taxon>
        <taxon>Embryophyta</taxon>
        <taxon>Tracheophyta</taxon>
        <taxon>Spermatophyta</taxon>
        <taxon>Magnoliopsida</taxon>
        <taxon>eudicotyledons</taxon>
        <taxon>Gunneridae</taxon>
        <taxon>Pentapetalae</taxon>
        <taxon>asterids</taxon>
        <taxon>lamiids</taxon>
        <taxon>Solanales</taxon>
        <taxon>Convolvulaceae</taxon>
        <taxon>Cuscuteae</taxon>
        <taxon>Cuscuta</taxon>
        <taxon>Cuscuta subgen. Cuscuta</taxon>
    </lineage>
</organism>